<dbReference type="KEGG" id="bbh:BN112_3682"/>
<dbReference type="Proteomes" id="UP000007564">
    <property type="component" value="Chromosome"/>
</dbReference>
<dbReference type="EMBL" id="HE965806">
    <property type="protein sequence ID" value="CCJ55596.1"/>
    <property type="molecule type" value="Genomic_DNA"/>
</dbReference>
<evidence type="ECO:0000256" key="1">
    <source>
        <dbReference type="SAM" id="Phobius"/>
    </source>
</evidence>
<keyword evidence="1" id="KW-1133">Transmembrane helix</keyword>
<sequence>MTAMGMMGIGLGWAFAAFVALALAMPRHQEQMLGRELATSAAWGWRLAGVAGLAAALWACLQAWSPSLALAVWLGVLTIAAMLVGWLAAYRPRLLVYAAAPAVLAGAVALAWRG</sequence>
<evidence type="ECO:0008006" key="4">
    <source>
        <dbReference type="Google" id="ProtNLM"/>
    </source>
</evidence>
<dbReference type="AlphaFoldDB" id="A0A0C6P6X7"/>
<name>A0A0C6P6X7_BORBO</name>
<feature type="transmembrane region" description="Helical" evidence="1">
    <location>
        <begin position="68"/>
        <end position="88"/>
    </location>
</feature>
<protein>
    <recommendedName>
        <fullName evidence="4">DUF3325 domain-containing protein</fullName>
    </recommendedName>
</protein>
<dbReference type="InterPro" id="IPR021762">
    <property type="entry name" value="DUF3325"/>
</dbReference>
<dbReference type="Pfam" id="PF11804">
    <property type="entry name" value="DUF3325"/>
    <property type="match status" value="1"/>
</dbReference>
<evidence type="ECO:0000313" key="3">
    <source>
        <dbReference type="Proteomes" id="UP000007564"/>
    </source>
</evidence>
<dbReference type="HOGENOM" id="CLU_144870_4_0_4"/>
<accession>A0A0C6P6X7</accession>
<gene>
    <name evidence="2" type="ORF">BN112_3682</name>
</gene>
<organism evidence="2 3">
    <name type="scientific">Bordetella bronchiseptica 253</name>
    <dbReference type="NCBI Taxonomy" id="568707"/>
    <lineage>
        <taxon>Bacteria</taxon>
        <taxon>Pseudomonadati</taxon>
        <taxon>Pseudomonadota</taxon>
        <taxon>Betaproteobacteria</taxon>
        <taxon>Burkholderiales</taxon>
        <taxon>Alcaligenaceae</taxon>
        <taxon>Bordetella</taxon>
    </lineage>
</organism>
<reference evidence="2 3" key="1">
    <citation type="journal article" date="2012" name="BMC Genomics">
        <title>Comparative genomics of the classical Bordetella subspecies: the evolution and exchange of virulence-associated diversity amongst closely related pathogens.</title>
        <authorList>
            <person name="Park J."/>
            <person name="Zhang Y."/>
            <person name="Buboltz A.M."/>
            <person name="Zhang X."/>
            <person name="Schuster S.C."/>
            <person name="Ahuja U."/>
            <person name="Liu M."/>
            <person name="Miller J.F."/>
            <person name="Sebaihia M."/>
            <person name="Bentley S.D."/>
            <person name="Parkhill J."/>
            <person name="Harvill E.T."/>
        </authorList>
    </citation>
    <scope>NUCLEOTIDE SEQUENCE [LARGE SCALE GENOMIC DNA]</scope>
    <source>
        <strain evidence="2 3">253</strain>
    </source>
</reference>
<evidence type="ECO:0000313" key="2">
    <source>
        <dbReference type="EMBL" id="CCJ55596.1"/>
    </source>
</evidence>
<proteinExistence type="predicted"/>
<keyword evidence="1" id="KW-0472">Membrane</keyword>
<feature type="transmembrane region" description="Helical" evidence="1">
    <location>
        <begin position="43"/>
        <end position="61"/>
    </location>
</feature>
<keyword evidence="1" id="KW-0812">Transmembrane</keyword>
<feature type="transmembrane region" description="Helical" evidence="1">
    <location>
        <begin position="94"/>
        <end position="112"/>
    </location>
</feature>